<dbReference type="InterPro" id="IPR039119">
    <property type="entry name" value="ABT1/Esf2"/>
</dbReference>
<comment type="caution">
    <text evidence="7">The sequence shown here is derived from an EMBL/GenBank/DDBJ whole genome shotgun (WGS) entry which is preliminary data.</text>
</comment>
<accession>A0AAN6G4B1</accession>
<evidence type="ECO:0000256" key="2">
    <source>
        <dbReference type="ARBA" id="ARBA00005819"/>
    </source>
</evidence>
<feature type="compositionally biased region" description="Basic and acidic residues" evidence="6">
    <location>
        <begin position="333"/>
        <end position="357"/>
    </location>
</feature>
<reference evidence="7" key="1">
    <citation type="journal article" date="2023" name="PhytoFront">
        <title>Draft Genome Resources of Seven Strains of Tilletia horrida, Causal Agent of Kernel Smut of Rice.</title>
        <authorList>
            <person name="Khanal S."/>
            <person name="Antony Babu S."/>
            <person name="Zhou X.G."/>
        </authorList>
    </citation>
    <scope>NUCLEOTIDE SEQUENCE</scope>
    <source>
        <strain evidence="7">TX3</strain>
    </source>
</reference>
<gene>
    <name evidence="7" type="primary">ESF2_2</name>
    <name evidence="7" type="ORF">OC842_007230</name>
</gene>
<dbReference type="GO" id="GO:0034462">
    <property type="term" value="P:small-subunit processome assembly"/>
    <property type="evidence" value="ECO:0007669"/>
    <property type="project" value="TreeGrafter"/>
</dbReference>
<dbReference type="InterPro" id="IPR034353">
    <property type="entry name" value="ABT1/ESF2_RRM"/>
</dbReference>
<keyword evidence="8" id="KW-1185">Reference proteome</keyword>
<evidence type="ECO:0000313" key="7">
    <source>
        <dbReference type="EMBL" id="KAK0520048.1"/>
    </source>
</evidence>
<evidence type="ECO:0000256" key="1">
    <source>
        <dbReference type="ARBA" id="ARBA00004604"/>
    </source>
</evidence>
<sequence>MVTDTRFDTAHWGADAASSSASTSLVKDSRKAQHRSQAGGDDGEENEEDGDEWDEDEDKGGQGEDDGEDDDFGDEDEERDEDGDGDEQNDGKIVQPLSKSELEAYQRKQRKKGIIYISSIPHGMTPPKVRHLLGGFGDIERIYLHDGTQGKFGSEQSKRRSSAHYTEGWVEFAKKRVAKQVAEILNAEPIGTALIAAGVKAPRGSGAAGSSSKNAGGARRWKDHVWTMKYLPGFKWNMLTEQMAAERASRTARLRTELAQSALEQKDYLQKVERARIMREKEARREQRRPTSDQKLPTQQQQFQQDASTSASDAGRDGNRVRTFKQRAPLLTDVRDQERQAQREQGGKRARAEESEKKSKKQKQDGPAPSGQGREALDSVLGSIF</sequence>
<organism evidence="7 8">
    <name type="scientific">Tilletia horrida</name>
    <dbReference type="NCBI Taxonomy" id="155126"/>
    <lineage>
        <taxon>Eukaryota</taxon>
        <taxon>Fungi</taxon>
        <taxon>Dikarya</taxon>
        <taxon>Basidiomycota</taxon>
        <taxon>Ustilaginomycotina</taxon>
        <taxon>Exobasidiomycetes</taxon>
        <taxon>Tilletiales</taxon>
        <taxon>Tilletiaceae</taxon>
        <taxon>Tilletia</taxon>
    </lineage>
</organism>
<dbReference type="SUPFAM" id="SSF54928">
    <property type="entry name" value="RNA-binding domain, RBD"/>
    <property type="match status" value="1"/>
</dbReference>
<keyword evidence="4" id="KW-0539">Nucleus</keyword>
<feature type="region of interest" description="Disordered" evidence="6">
    <location>
        <begin position="1"/>
        <end position="99"/>
    </location>
</feature>
<dbReference type="Proteomes" id="UP001176521">
    <property type="component" value="Unassembled WGS sequence"/>
</dbReference>
<feature type="compositionally biased region" description="Low complexity" evidence="6">
    <location>
        <begin position="14"/>
        <end position="24"/>
    </location>
</feature>
<dbReference type="PANTHER" id="PTHR12311">
    <property type="entry name" value="ACTIVATOR OF BASAL TRANSCRIPTION 1"/>
    <property type="match status" value="1"/>
</dbReference>
<dbReference type="GO" id="GO:0000447">
    <property type="term" value="P:endonucleolytic cleavage in ITS1 to separate SSU-rRNA from 5.8S rRNA and LSU-rRNA from tricistronic rRNA transcript (SSU-rRNA, 5.8S rRNA, LSU-rRNA)"/>
    <property type="evidence" value="ECO:0007669"/>
    <property type="project" value="TreeGrafter"/>
</dbReference>
<evidence type="ECO:0000313" key="8">
    <source>
        <dbReference type="Proteomes" id="UP001176521"/>
    </source>
</evidence>
<evidence type="ECO:0000256" key="4">
    <source>
        <dbReference type="ARBA" id="ARBA00023242"/>
    </source>
</evidence>
<dbReference type="GO" id="GO:0005730">
    <property type="term" value="C:nucleolus"/>
    <property type="evidence" value="ECO:0007669"/>
    <property type="project" value="UniProtKB-SubCell"/>
</dbReference>
<feature type="compositionally biased region" description="Low complexity" evidence="6">
    <location>
        <begin position="298"/>
        <end position="313"/>
    </location>
</feature>
<comment type="subcellular location">
    <subcellularLocation>
        <location evidence="1">Nucleus</location>
        <location evidence="1">Nucleolus</location>
    </subcellularLocation>
</comment>
<protein>
    <recommendedName>
        <fullName evidence="5">18S rRNA factor 2</fullName>
    </recommendedName>
</protein>
<dbReference type="EMBL" id="JAPDMQ010000856">
    <property type="protein sequence ID" value="KAK0520048.1"/>
    <property type="molecule type" value="Genomic_DNA"/>
</dbReference>
<dbReference type="InterPro" id="IPR035979">
    <property type="entry name" value="RBD_domain_sf"/>
</dbReference>
<keyword evidence="3" id="KW-0694">RNA-binding</keyword>
<dbReference type="GO" id="GO:0000472">
    <property type="term" value="P:endonucleolytic cleavage to generate mature 5'-end of SSU-rRNA from (SSU-rRNA, 5.8S rRNA, LSU-rRNA)"/>
    <property type="evidence" value="ECO:0007669"/>
    <property type="project" value="TreeGrafter"/>
</dbReference>
<dbReference type="GO" id="GO:0000480">
    <property type="term" value="P:endonucleolytic cleavage in 5'-ETS of tricistronic rRNA transcript (SSU-rRNA, 5.8S rRNA, LSU-rRNA)"/>
    <property type="evidence" value="ECO:0007669"/>
    <property type="project" value="TreeGrafter"/>
</dbReference>
<feature type="region of interest" description="Disordered" evidence="6">
    <location>
        <begin position="280"/>
        <end position="385"/>
    </location>
</feature>
<dbReference type="CDD" id="cd12263">
    <property type="entry name" value="RRM_ABT1_like"/>
    <property type="match status" value="1"/>
</dbReference>
<evidence type="ECO:0000256" key="3">
    <source>
        <dbReference type="ARBA" id="ARBA00022884"/>
    </source>
</evidence>
<evidence type="ECO:0000256" key="6">
    <source>
        <dbReference type="SAM" id="MobiDB-lite"/>
    </source>
</evidence>
<feature type="compositionally biased region" description="Acidic residues" evidence="6">
    <location>
        <begin position="41"/>
        <end position="88"/>
    </location>
</feature>
<dbReference type="GO" id="GO:0003723">
    <property type="term" value="F:RNA binding"/>
    <property type="evidence" value="ECO:0007669"/>
    <property type="project" value="UniProtKB-KW"/>
</dbReference>
<comment type="similarity">
    <text evidence="2">Belongs to the ESF2/ABP1 family.</text>
</comment>
<dbReference type="Gene3D" id="3.30.70.330">
    <property type="match status" value="1"/>
</dbReference>
<dbReference type="PANTHER" id="PTHR12311:SF7">
    <property type="entry name" value="ACTIVATOR OF BASAL TRANSCRIPTION 1"/>
    <property type="match status" value="1"/>
</dbReference>
<name>A0AAN6G4B1_9BASI</name>
<dbReference type="InterPro" id="IPR012677">
    <property type="entry name" value="Nucleotide-bd_a/b_plait_sf"/>
</dbReference>
<feature type="compositionally biased region" description="Basic and acidic residues" evidence="6">
    <location>
        <begin position="280"/>
        <end position="292"/>
    </location>
</feature>
<proteinExistence type="inferred from homology"/>
<dbReference type="AlphaFoldDB" id="A0AAN6G4B1"/>
<evidence type="ECO:0000256" key="5">
    <source>
        <dbReference type="ARBA" id="ARBA00032634"/>
    </source>
</evidence>